<dbReference type="NCBIfam" id="TIGR01764">
    <property type="entry name" value="excise"/>
    <property type="match status" value="1"/>
</dbReference>
<evidence type="ECO:0000313" key="2">
    <source>
        <dbReference type="EMBL" id="QCI64578.1"/>
    </source>
</evidence>
<dbReference type="AlphaFoldDB" id="A0A4D7B1H3"/>
<dbReference type="Proteomes" id="UP000298781">
    <property type="component" value="Chromosome"/>
</dbReference>
<evidence type="ECO:0000259" key="1">
    <source>
        <dbReference type="Pfam" id="PF12728"/>
    </source>
</evidence>
<feature type="domain" description="Helix-turn-helix" evidence="1">
    <location>
        <begin position="11"/>
        <end position="58"/>
    </location>
</feature>
<dbReference type="OrthoDB" id="7874861at2"/>
<dbReference type="InterPro" id="IPR010093">
    <property type="entry name" value="SinI_DNA-bd"/>
</dbReference>
<dbReference type="Pfam" id="PF12728">
    <property type="entry name" value="HTH_17"/>
    <property type="match status" value="1"/>
</dbReference>
<protein>
    <submittedName>
        <fullName evidence="2">Helix-turn-helix domain-containing protein</fullName>
    </submittedName>
</protein>
<keyword evidence="3" id="KW-1185">Reference proteome</keyword>
<dbReference type="GO" id="GO:0003677">
    <property type="term" value="F:DNA binding"/>
    <property type="evidence" value="ECO:0007669"/>
    <property type="project" value="InterPro"/>
</dbReference>
<reference evidence="2 3" key="1">
    <citation type="submission" date="2019-04" db="EMBL/GenBank/DDBJ databases">
        <title>Phreatobacter aquaticus sp. nov.</title>
        <authorList>
            <person name="Choi A."/>
        </authorList>
    </citation>
    <scope>NUCLEOTIDE SEQUENCE [LARGE SCALE GENOMIC DNA]</scope>
    <source>
        <strain evidence="2 3">KCTC 52518</strain>
    </source>
</reference>
<gene>
    <name evidence="2" type="ORF">E8M01_10260</name>
</gene>
<organism evidence="2 3">
    <name type="scientific">Phreatobacter stygius</name>
    <dbReference type="NCBI Taxonomy" id="1940610"/>
    <lineage>
        <taxon>Bacteria</taxon>
        <taxon>Pseudomonadati</taxon>
        <taxon>Pseudomonadota</taxon>
        <taxon>Alphaproteobacteria</taxon>
        <taxon>Hyphomicrobiales</taxon>
        <taxon>Phreatobacteraceae</taxon>
        <taxon>Phreatobacter</taxon>
    </lineage>
</organism>
<dbReference type="InterPro" id="IPR041657">
    <property type="entry name" value="HTH_17"/>
</dbReference>
<dbReference type="KEGG" id="pstg:E8M01_10260"/>
<evidence type="ECO:0000313" key="3">
    <source>
        <dbReference type="Proteomes" id="UP000298781"/>
    </source>
</evidence>
<accession>A0A4D7B1H3</accession>
<dbReference type="EMBL" id="CP039690">
    <property type="protein sequence ID" value="QCI64578.1"/>
    <property type="molecule type" value="Genomic_DNA"/>
</dbReference>
<proteinExistence type="predicted"/>
<name>A0A4D7B1H3_9HYPH</name>
<sequence>MQSTLNDRLAYGVTEAAGLIGIGKSKAWELIASGELRAVRIGGRTVVRRADLTAFLDELVSTKEA</sequence>
<dbReference type="RefSeq" id="WP_136960030.1">
    <property type="nucleotide sequence ID" value="NZ_CP039690.1"/>
</dbReference>